<dbReference type="OrthoDB" id="275177at2759"/>
<dbReference type="GO" id="GO:0046316">
    <property type="term" value="F:gluconokinase activity"/>
    <property type="evidence" value="ECO:0007669"/>
    <property type="project" value="UniProtKB-EC"/>
</dbReference>
<evidence type="ECO:0000313" key="10">
    <source>
        <dbReference type="EMBL" id="TFL04590.1"/>
    </source>
</evidence>
<dbReference type="PANTHER" id="PTHR43442">
    <property type="entry name" value="GLUCONOKINASE-RELATED"/>
    <property type="match status" value="1"/>
</dbReference>
<comment type="catalytic activity">
    <reaction evidence="8 9">
        <text>D-gluconate + ATP = 6-phospho-D-gluconate + ADP + H(+)</text>
        <dbReference type="Rhea" id="RHEA:19433"/>
        <dbReference type="ChEBI" id="CHEBI:15378"/>
        <dbReference type="ChEBI" id="CHEBI:18391"/>
        <dbReference type="ChEBI" id="CHEBI:30616"/>
        <dbReference type="ChEBI" id="CHEBI:58759"/>
        <dbReference type="ChEBI" id="CHEBI:456216"/>
        <dbReference type="EC" id="2.7.1.12"/>
    </reaction>
</comment>
<accession>A0A5C3QUS8</accession>
<name>A0A5C3QUS8_9AGAR</name>
<evidence type="ECO:0000256" key="9">
    <source>
        <dbReference type="RuleBase" id="RU363066"/>
    </source>
</evidence>
<evidence type="ECO:0000256" key="3">
    <source>
        <dbReference type="ARBA" id="ARBA00012054"/>
    </source>
</evidence>
<evidence type="ECO:0000256" key="4">
    <source>
        <dbReference type="ARBA" id="ARBA00022679"/>
    </source>
</evidence>
<evidence type="ECO:0000256" key="7">
    <source>
        <dbReference type="ARBA" id="ARBA00022840"/>
    </source>
</evidence>
<dbReference type="GO" id="GO:0005737">
    <property type="term" value="C:cytoplasm"/>
    <property type="evidence" value="ECO:0007669"/>
    <property type="project" value="TreeGrafter"/>
</dbReference>
<evidence type="ECO:0000256" key="6">
    <source>
        <dbReference type="ARBA" id="ARBA00022777"/>
    </source>
</evidence>
<sequence length="190" mass="20376">MATAHAPLIIVMGVCGTGKSTLSTAISDALQLPHIDADDLHPAANVAKMSTGTPLEDEDRWPWLGIVRNAAEVAVQSQLAANEPRTGVVLACSALRKSYRDVLRAPSTLNSPPVPLDVVFVHISGSKEVLLDRMAKRAGHFMKPKMVESQLATLEVPTDEPNVITVNLEDSTDDQKAFALNAIKELGLHI</sequence>
<evidence type="ECO:0000256" key="1">
    <source>
        <dbReference type="ARBA" id="ARBA00004875"/>
    </source>
</evidence>
<dbReference type="EMBL" id="ML178818">
    <property type="protein sequence ID" value="TFL04590.1"/>
    <property type="molecule type" value="Genomic_DNA"/>
</dbReference>
<dbReference type="SUPFAM" id="SSF52540">
    <property type="entry name" value="P-loop containing nucleoside triphosphate hydrolases"/>
    <property type="match status" value="1"/>
</dbReference>
<protein>
    <recommendedName>
        <fullName evidence="3 9">Gluconokinase</fullName>
        <ecNumber evidence="3 9">2.7.1.12</ecNumber>
    </recommendedName>
</protein>
<evidence type="ECO:0000256" key="8">
    <source>
        <dbReference type="ARBA" id="ARBA00048090"/>
    </source>
</evidence>
<dbReference type="GO" id="GO:0005524">
    <property type="term" value="F:ATP binding"/>
    <property type="evidence" value="ECO:0007669"/>
    <property type="project" value="UniProtKB-KW"/>
</dbReference>
<dbReference type="FunFam" id="3.40.50.300:FF:000522">
    <property type="entry name" value="Gluconokinase"/>
    <property type="match status" value="1"/>
</dbReference>
<evidence type="ECO:0000256" key="2">
    <source>
        <dbReference type="ARBA" id="ARBA00008420"/>
    </source>
</evidence>
<keyword evidence="6 9" id="KW-0418">Kinase</keyword>
<dbReference type="STRING" id="1884261.A0A5C3QUS8"/>
<dbReference type="InterPro" id="IPR027417">
    <property type="entry name" value="P-loop_NTPase"/>
</dbReference>
<dbReference type="CDD" id="cd02021">
    <property type="entry name" value="GntK"/>
    <property type="match status" value="1"/>
</dbReference>
<dbReference type="Proteomes" id="UP000305067">
    <property type="component" value="Unassembled WGS sequence"/>
</dbReference>
<reference evidence="10 11" key="1">
    <citation type="journal article" date="2019" name="Nat. Ecol. Evol.">
        <title>Megaphylogeny resolves global patterns of mushroom evolution.</title>
        <authorList>
            <person name="Varga T."/>
            <person name="Krizsan K."/>
            <person name="Foldi C."/>
            <person name="Dima B."/>
            <person name="Sanchez-Garcia M."/>
            <person name="Sanchez-Ramirez S."/>
            <person name="Szollosi G.J."/>
            <person name="Szarkandi J.G."/>
            <person name="Papp V."/>
            <person name="Albert L."/>
            <person name="Andreopoulos W."/>
            <person name="Angelini C."/>
            <person name="Antonin V."/>
            <person name="Barry K.W."/>
            <person name="Bougher N.L."/>
            <person name="Buchanan P."/>
            <person name="Buyck B."/>
            <person name="Bense V."/>
            <person name="Catcheside P."/>
            <person name="Chovatia M."/>
            <person name="Cooper J."/>
            <person name="Damon W."/>
            <person name="Desjardin D."/>
            <person name="Finy P."/>
            <person name="Geml J."/>
            <person name="Haridas S."/>
            <person name="Hughes K."/>
            <person name="Justo A."/>
            <person name="Karasinski D."/>
            <person name="Kautmanova I."/>
            <person name="Kiss B."/>
            <person name="Kocsube S."/>
            <person name="Kotiranta H."/>
            <person name="LaButti K.M."/>
            <person name="Lechner B.E."/>
            <person name="Liimatainen K."/>
            <person name="Lipzen A."/>
            <person name="Lukacs Z."/>
            <person name="Mihaltcheva S."/>
            <person name="Morgado L.N."/>
            <person name="Niskanen T."/>
            <person name="Noordeloos M.E."/>
            <person name="Ohm R.A."/>
            <person name="Ortiz-Santana B."/>
            <person name="Ovrebo C."/>
            <person name="Racz N."/>
            <person name="Riley R."/>
            <person name="Savchenko A."/>
            <person name="Shiryaev A."/>
            <person name="Soop K."/>
            <person name="Spirin V."/>
            <person name="Szebenyi C."/>
            <person name="Tomsovsky M."/>
            <person name="Tulloss R.E."/>
            <person name="Uehling J."/>
            <person name="Grigoriev I.V."/>
            <person name="Vagvolgyi C."/>
            <person name="Papp T."/>
            <person name="Martin F.M."/>
            <person name="Miettinen O."/>
            <person name="Hibbett D.S."/>
            <person name="Nagy L.G."/>
        </authorList>
    </citation>
    <scope>NUCLEOTIDE SEQUENCE [LARGE SCALE GENOMIC DNA]</scope>
    <source>
        <strain evidence="10 11">CBS 309.79</strain>
    </source>
</reference>
<comment type="similarity">
    <text evidence="2 9">Belongs to the gluconokinase GntK/GntV family.</text>
</comment>
<organism evidence="10 11">
    <name type="scientific">Pterulicium gracile</name>
    <dbReference type="NCBI Taxonomy" id="1884261"/>
    <lineage>
        <taxon>Eukaryota</taxon>
        <taxon>Fungi</taxon>
        <taxon>Dikarya</taxon>
        <taxon>Basidiomycota</taxon>
        <taxon>Agaricomycotina</taxon>
        <taxon>Agaricomycetes</taxon>
        <taxon>Agaricomycetidae</taxon>
        <taxon>Agaricales</taxon>
        <taxon>Pleurotineae</taxon>
        <taxon>Pterulaceae</taxon>
        <taxon>Pterulicium</taxon>
    </lineage>
</organism>
<dbReference type="UniPathway" id="UPA00792"/>
<keyword evidence="5 9" id="KW-0547">Nucleotide-binding</keyword>
<dbReference type="InterPro" id="IPR006001">
    <property type="entry name" value="Therm_gnt_kin"/>
</dbReference>
<dbReference type="EC" id="2.7.1.12" evidence="3 9"/>
<keyword evidence="11" id="KW-1185">Reference proteome</keyword>
<gene>
    <name evidence="10" type="ORF">BDV98DRAFT_602029</name>
</gene>
<dbReference type="AlphaFoldDB" id="A0A5C3QUS8"/>
<comment type="pathway">
    <text evidence="1 9">Carbohydrate acid metabolism; D-gluconate degradation.</text>
</comment>
<dbReference type="NCBIfam" id="TIGR01313">
    <property type="entry name" value="therm_gnt_kin"/>
    <property type="match status" value="1"/>
</dbReference>
<dbReference type="PANTHER" id="PTHR43442:SF3">
    <property type="entry name" value="GLUCONOKINASE-RELATED"/>
    <property type="match status" value="1"/>
</dbReference>
<keyword evidence="7 9" id="KW-0067">ATP-binding</keyword>
<evidence type="ECO:0000313" key="11">
    <source>
        <dbReference type="Proteomes" id="UP000305067"/>
    </source>
</evidence>
<evidence type="ECO:0000256" key="5">
    <source>
        <dbReference type="ARBA" id="ARBA00022741"/>
    </source>
</evidence>
<keyword evidence="4 9" id="KW-0808">Transferase</keyword>
<dbReference type="Gene3D" id="3.40.50.300">
    <property type="entry name" value="P-loop containing nucleotide triphosphate hydrolases"/>
    <property type="match status" value="1"/>
</dbReference>
<proteinExistence type="inferred from homology"/>
<dbReference type="Pfam" id="PF13671">
    <property type="entry name" value="AAA_33"/>
    <property type="match status" value="1"/>
</dbReference>
<dbReference type="GO" id="GO:0005975">
    <property type="term" value="P:carbohydrate metabolic process"/>
    <property type="evidence" value="ECO:0007669"/>
    <property type="project" value="InterPro"/>
</dbReference>